<dbReference type="Pfam" id="PF00072">
    <property type="entry name" value="Response_reg"/>
    <property type="match status" value="2"/>
</dbReference>
<dbReference type="SUPFAM" id="SSF52172">
    <property type="entry name" value="CheY-like"/>
    <property type="match status" value="2"/>
</dbReference>
<dbReference type="SMART" id="SM00387">
    <property type="entry name" value="HATPase_c"/>
    <property type="match status" value="1"/>
</dbReference>
<dbReference type="InterPro" id="IPR036641">
    <property type="entry name" value="HPT_dom_sf"/>
</dbReference>
<dbReference type="PANTHER" id="PTHR45339">
    <property type="entry name" value="HYBRID SIGNAL TRANSDUCTION HISTIDINE KINASE J"/>
    <property type="match status" value="1"/>
</dbReference>
<dbReference type="PROSITE" id="PS50112">
    <property type="entry name" value="PAS"/>
    <property type="match status" value="1"/>
</dbReference>
<dbReference type="Gene3D" id="3.30.565.10">
    <property type="entry name" value="Histidine kinase-like ATPase, C-terminal domain"/>
    <property type="match status" value="1"/>
</dbReference>
<dbReference type="InterPro" id="IPR036097">
    <property type="entry name" value="HisK_dim/P_sf"/>
</dbReference>
<dbReference type="OrthoDB" id="9810730at2"/>
<feature type="domain" description="PAS" evidence="22">
    <location>
        <begin position="162"/>
        <end position="219"/>
    </location>
</feature>
<evidence type="ECO:0000256" key="8">
    <source>
        <dbReference type="ARBA" id="ARBA00022741"/>
    </source>
</evidence>
<dbReference type="InterPro" id="IPR008207">
    <property type="entry name" value="Sig_transdc_His_kin_Hpt_dom"/>
</dbReference>
<dbReference type="RefSeq" id="WP_088133662.1">
    <property type="nucleotide sequence ID" value="NZ_CP018835.1"/>
</dbReference>
<dbReference type="KEGG" id="vga:BSQ33_06225"/>
<feature type="modified residue" description="Phosphohistidine" evidence="17">
    <location>
        <position position="906"/>
    </location>
</feature>
<dbReference type="PROSITE" id="PS50109">
    <property type="entry name" value="HIS_KIN"/>
    <property type="match status" value="1"/>
</dbReference>
<dbReference type="PANTHER" id="PTHR45339:SF1">
    <property type="entry name" value="HYBRID SIGNAL TRANSDUCTION HISTIDINE KINASE J"/>
    <property type="match status" value="1"/>
</dbReference>
<evidence type="ECO:0000256" key="16">
    <source>
        <dbReference type="ARBA" id="ARBA00068150"/>
    </source>
</evidence>
<protein>
    <recommendedName>
        <fullName evidence="16">Sensory/regulatory protein RpfC</fullName>
        <ecNumber evidence="3">2.7.13.3</ecNumber>
    </recommendedName>
</protein>
<dbReference type="SMART" id="SM00091">
    <property type="entry name" value="PAS"/>
    <property type="match status" value="1"/>
</dbReference>
<dbReference type="InterPro" id="IPR000014">
    <property type="entry name" value="PAS"/>
</dbReference>
<keyword evidence="13" id="KW-0902">Two-component regulatory system</keyword>
<keyword evidence="8" id="KW-0547">Nucleotide-binding</keyword>
<keyword evidence="4" id="KW-1003">Cell membrane</keyword>
<evidence type="ECO:0000256" key="1">
    <source>
        <dbReference type="ARBA" id="ARBA00000085"/>
    </source>
</evidence>
<evidence type="ECO:0000256" key="11">
    <source>
        <dbReference type="ARBA" id="ARBA00022840"/>
    </source>
</evidence>
<dbReference type="GO" id="GO:0016787">
    <property type="term" value="F:hydrolase activity"/>
    <property type="evidence" value="ECO:0007669"/>
    <property type="project" value="UniProtKB-KW"/>
</dbReference>
<dbReference type="PROSITE" id="PS50110">
    <property type="entry name" value="RESPONSE_REGULATORY"/>
    <property type="match status" value="2"/>
</dbReference>
<feature type="domain" description="Response regulatory" evidence="21">
    <location>
        <begin position="548"/>
        <end position="670"/>
    </location>
</feature>
<keyword evidence="14" id="KW-0472">Membrane</keyword>
<evidence type="ECO:0000256" key="13">
    <source>
        <dbReference type="ARBA" id="ARBA00023012"/>
    </source>
</evidence>
<dbReference type="NCBIfam" id="TIGR00229">
    <property type="entry name" value="sensory_box"/>
    <property type="match status" value="1"/>
</dbReference>
<gene>
    <name evidence="24" type="ORF">BSQ33_06225</name>
</gene>
<evidence type="ECO:0000256" key="3">
    <source>
        <dbReference type="ARBA" id="ARBA00012438"/>
    </source>
</evidence>
<dbReference type="GO" id="GO:0005524">
    <property type="term" value="F:ATP binding"/>
    <property type="evidence" value="ECO:0007669"/>
    <property type="project" value="UniProtKB-KW"/>
</dbReference>
<feature type="domain" description="Response regulatory" evidence="21">
    <location>
        <begin position="696"/>
        <end position="817"/>
    </location>
</feature>
<dbReference type="InterPro" id="IPR003594">
    <property type="entry name" value="HATPase_dom"/>
</dbReference>
<evidence type="ECO:0000259" key="23">
    <source>
        <dbReference type="PROSITE" id="PS50894"/>
    </source>
</evidence>
<dbReference type="SUPFAM" id="SSF55874">
    <property type="entry name" value="ATPase domain of HSP90 chaperone/DNA topoisomerase II/histidine kinase"/>
    <property type="match status" value="1"/>
</dbReference>
<evidence type="ECO:0000256" key="15">
    <source>
        <dbReference type="ARBA" id="ARBA00064003"/>
    </source>
</evidence>
<evidence type="ECO:0000256" key="18">
    <source>
        <dbReference type="PROSITE-ProRule" id="PRU00169"/>
    </source>
</evidence>
<dbReference type="InterPro" id="IPR035965">
    <property type="entry name" value="PAS-like_dom_sf"/>
</dbReference>
<dbReference type="EMBL" id="CP018835">
    <property type="protein sequence ID" value="ASA55364.1"/>
    <property type="molecule type" value="Genomic_DNA"/>
</dbReference>
<evidence type="ECO:0000259" key="22">
    <source>
        <dbReference type="PROSITE" id="PS50112"/>
    </source>
</evidence>
<evidence type="ECO:0000256" key="12">
    <source>
        <dbReference type="ARBA" id="ARBA00022989"/>
    </source>
</evidence>
<dbReference type="InterPro" id="IPR011006">
    <property type="entry name" value="CheY-like_superfamily"/>
</dbReference>
<dbReference type="InterPro" id="IPR004358">
    <property type="entry name" value="Sig_transdc_His_kin-like_C"/>
</dbReference>
<dbReference type="PRINTS" id="PR00344">
    <property type="entry name" value="BCTRLSENSOR"/>
</dbReference>
<accession>A0A1Z2SDW2</accession>
<reference evidence="24 25" key="1">
    <citation type="submission" date="2016-12" db="EMBL/GenBank/DDBJ databases">
        <authorList>
            <person name="Song W.-J."/>
            <person name="Kurnit D.M."/>
        </authorList>
    </citation>
    <scope>NUCLEOTIDE SEQUENCE [LARGE SCALE GENOMIC DNA]</scope>
    <source>
        <strain evidence="24 25">ATCC 43942</strain>
    </source>
</reference>
<dbReference type="Gene3D" id="3.30.450.20">
    <property type="entry name" value="PAS domain"/>
    <property type="match status" value="1"/>
</dbReference>
<dbReference type="InterPro" id="IPR005467">
    <property type="entry name" value="His_kinase_dom"/>
</dbReference>
<evidence type="ECO:0000313" key="24">
    <source>
        <dbReference type="EMBL" id="ASA55364.1"/>
    </source>
</evidence>
<evidence type="ECO:0000256" key="6">
    <source>
        <dbReference type="ARBA" id="ARBA00022679"/>
    </source>
</evidence>
<dbReference type="Gene3D" id="3.40.50.2300">
    <property type="match status" value="2"/>
</dbReference>
<dbReference type="AlphaFoldDB" id="A0A1Z2SDW2"/>
<dbReference type="CDD" id="cd16922">
    <property type="entry name" value="HATPase_EvgS-ArcB-TorS-like"/>
    <property type="match status" value="1"/>
</dbReference>
<dbReference type="SMART" id="SM00388">
    <property type="entry name" value="HisKA"/>
    <property type="match status" value="1"/>
</dbReference>
<evidence type="ECO:0000256" key="10">
    <source>
        <dbReference type="ARBA" id="ARBA00022801"/>
    </source>
</evidence>
<dbReference type="Pfam" id="PF13426">
    <property type="entry name" value="PAS_9"/>
    <property type="match status" value="1"/>
</dbReference>
<dbReference type="GO" id="GO:0005886">
    <property type="term" value="C:plasma membrane"/>
    <property type="evidence" value="ECO:0007669"/>
    <property type="project" value="UniProtKB-SubCell"/>
</dbReference>
<feature type="domain" description="Histidine kinase" evidence="20">
    <location>
        <begin position="308"/>
        <end position="529"/>
    </location>
</feature>
<keyword evidence="6" id="KW-0808">Transferase</keyword>
<comment type="subunit">
    <text evidence="15">At low DSF concentrations, interacts with RpfF.</text>
</comment>
<keyword evidence="5 18" id="KW-0597">Phosphoprotein</keyword>
<dbReference type="InterPro" id="IPR003661">
    <property type="entry name" value="HisK_dim/P_dom"/>
</dbReference>
<keyword evidence="10" id="KW-0378">Hydrolase</keyword>
<feature type="domain" description="HPt" evidence="23">
    <location>
        <begin position="867"/>
        <end position="958"/>
    </location>
</feature>
<dbReference type="EC" id="2.7.13.3" evidence="3"/>
<dbReference type="PROSITE" id="PS50894">
    <property type="entry name" value="HPT"/>
    <property type="match status" value="1"/>
</dbReference>
<dbReference type="Pfam" id="PF00512">
    <property type="entry name" value="HisKA"/>
    <property type="match status" value="1"/>
</dbReference>
<keyword evidence="12" id="KW-1133">Transmembrane helix</keyword>
<dbReference type="SMART" id="SM00448">
    <property type="entry name" value="REC"/>
    <property type="match status" value="2"/>
</dbReference>
<dbReference type="CDD" id="cd17546">
    <property type="entry name" value="REC_hyHK_CKI1_RcsC-like"/>
    <property type="match status" value="2"/>
</dbReference>
<dbReference type="FunFam" id="3.30.565.10:FF:000010">
    <property type="entry name" value="Sensor histidine kinase RcsC"/>
    <property type="match status" value="1"/>
</dbReference>
<dbReference type="SUPFAM" id="SSF47226">
    <property type="entry name" value="Histidine-containing phosphotransfer domain, HPT domain"/>
    <property type="match status" value="1"/>
</dbReference>
<dbReference type="GO" id="GO:0000155">
    <property type="term" value="F:phosphorelay sensor kinase activity"/>
    <property type="evidence" value="ECO:0007669"/>
    <property type="project" value="InterPro"/>
</dbReference>
<evidence type="ECO:0000256" key="9">
    <source>
        <dbReference type="ARBA" id="ARBA00022777"/>
    </source>
</evidence>
<dbReference type="SUPFAM" id="SSF47384">
    <property type="entry name" value="Homodimeric domain of signal transducing histidine kinase"/>
    <property type="match status" value="1"/>
</dbReference>
<dbReference type="Gene3D" id="1.10.287.130">
    <property type="match status" value="1"/>
</dbReference>
<evidence type="ECO:0000256" key="19">
    <source>
        <dbReference type="SAM" id="MobiDB-lite"/>
    </source>
</evidence>
<keyword evidence="9 24" id="KW-0418">Kinase</keyword>
<organism evidence="24 25">
    <name type="scientific">Vibrio gazogenes</name>
    <dbReference type="NCBI Taxonomy" id="687"/>
    <lineage>
        <taxon>Bacteria</taxon>
        <taxon>Pseudomonadati</taxon>
        <taxon>Pseudomonadota</taxon>
        <taxon>Gammaproteobacteria</taxon>
        <taxon>Vibrionales</taxon>
        <taxon>Vibrionaceae</taxon>
        <taxon>Vibrio</taxon>
    </lineage>
</organism>
<dbReference type="Gene3D" id="1.20.120.160">
    <property type="entry name" value="HPT domain"/>
    <property type="match status" value="1"/>
</dbReference>
<name>A0A1Z2SDW2_VIBGA</name>
<evidence type="ECO:0000313" key="25">
    <source>
        <dbReference type="Proteomes" id="UP000196708"/>
    </source>
</evidence>
<evidence type="ECO:0000256" key="5">
    <source>
        <dbReference type="ARBA" id="ARBA00022553"/>
    </source>
</evidence>
<keyword evidence="11" id="KW-0067">ATP-binding</keyword>
<dbReference type="InterPro" id="IPR036890">
    <property type="entry name" value="HATPase_C_sf"/>
</dbReference>
<dbReference type="Pfam" id="PF01627">
    <property type="entry name" value="Hpt"/>
    <property type="match status" value="1"/>
</dbReference>
<dbReference type="CDD" id="cd00130">
    <property type="entry name" value="PAS"/>
    <property type="match status" value="1"/>
</dbReference>
<dbReference type="Pfam" id="PF02518">
    <property type="entry name" value="HATPase_c"/>
    <property type="match status" value="1"/>
</dbReference>
<evidence type="ECO:0000256" key="4">
    <source>
        <dbReference type="ARBA" id="ARBA00022475"/>
    </source>
</evidence>
<dbReference type="FunFam" id="1.10.287.130:FF:000002">
    <property type="entry name" value="Two-component osmosensing histidine kinase"/>
    <property type="match status" value="1"/>
</dbReference>
<evidence type="ECO:0000259" key="20">
    <source>
        <dbReference type="PROSITE" id="PS50109"/>
    </source>
</evidence>
<comment type="subcellular location">
    <subcellularLocation>
        <location evidence="2">Cell membrane</location>
        <topology evidence="2">Multi-pass membrane protein</topology>
    </subcellularLocation>
</comment>
<dbReference type="CDD" id="cd00088">
    <property type="entry name" value="HPT"/>
    <property type="match status" value="1"/>
</dbReference>
<keyword evidence="7" id="KW-0812">Transmembrane</keyword>
<dbReference type="CDD" id="cd00082">
    <property type="entry name" value="HisKA"/>
    <property type="match status" value="1"/>
</dbReference>
<evidence type="ECO:0000256" key="14">
    <source>
        <dbReference type="ARBA" id="ARBA00023136"/>
    </source>
</evidence>
<dbReference type="SUPFAM" id="SSF55785">
    <property type="entry name" value="PYP-like sensor domain (PAS domain)"/>
    <property type="match status" value="1"/>
</dbReference>
<comment type="catalytic activity">
    <reaction evidence="1">
        <text>ATP + protein L-histidine = ADP + protein N-phospho-L-histidine.</text>
        <dbReference type="EC" id="2.7.13.3"/>
    </reaction>
</comment>
<proteinExistence type="predicted"/>
<feature type="modified residue" description="4-aspartylphosphate" evidence="18">
    <location>
        <position position="602"/>
    </location>
</feature>
<feature type="region of interest" description="Disordered" evidence="19">
    <location>
        <begin position="821"/>
        <end position="847"/>
    </location>
</feature>
<sequence length="1056" mass="117269">MNESIHCPVYHDNISKLVIRHKFQAIFRCYHFSPEQQDYFMLMSAEFVLKLLEAFGECAIDFVFQQERITVSCAIPESAEPITLTVPGLMIEQNRQAISWAVPCVANYQPTEFEFEQLADQLREKSRDELMNELQHTNQQLAQHQVGLEQEIVRRTQDLQDSEVFARTIVDGAPSSVAIIDEQGKILLWNQTAEAIYQYQSQDVLGQHCITLLKMVMPDTLVEILQPPISIQDQAKVYGEFFEVETYTKSGVMIPVDLGVTIFVLNDRCQAALFLRDVSARKVVENELYEAREKAEEALKVKSMFLANMSHEIRTPMNAIIGMSHLALKTKLTAKQHDYLSKIHNSASLLLGIINDILDFSKIEAGKLTIENVSFELDDIFHNVSILNGQKAFDKGLELLFSVPRGLPKKLYGDPLRLGQVIINLVNNAVKFTEQGEISVSVKEVKRQAEQIQLEFIVSDTGIGMTPEQIEQLFTVFTQADGSTTRKYGGTGLGLSICQRLVELMGGTIRVESELGQGSHFIFDVWLKADQGARTVADGLPDTLDGIRALVVDDNDHALTIMGDMLDVLSHPPILVNHADKALAQIDASIAEGQPINLVLMDWNMPDMDGVEACRKIRQTVPLEYQPHIVMVTAYDKDELAHVTEELQLAGYLSKPVGQSKLFDLLVTLFGASEHPSHRSSVDHGVRPQDDLAGIRVLLVEDNEINQQIALELMAGWGMDVTVASHGREALSLLAESLNEAAGFDVIFMDLQMPVMDGYEASEHIRSIPAYDDIPLIAMTAHAMVEERERCFGLGMNDHISKPIDPNVLLSTIQKWCRAEKSAAADAPQTPEPEAADAATLTQPSPPQLSELSFLDYRNGLMRVAGNEQLYQRLLSQLIDKEHDIVPRIQKALAQEERTQATLMAHTLKGSAANLGLMRLSDIAARIEMTIKQEQDDEALAAILCEAEKHMAQLVPTLCQTLKRSEPTAQQTGTLTPAHIAVIEQLATLLAAYDNEAVAYLDEHYLFLKAVLTSTSFDACCQSIHDCDFEAASEALRKAVSIYPLDLSTVAGGEDG</sequence>
<evidence type="ECO:0000256" key="17">
    <source>
        <dbReference type="PROSITE-ProRule" id="PRU00110"/>
    </source>
</evidence>
<feature type="modified residue" description="4-aspartylphosphate" evidence="18">
    <location>
        <position position="750"/>
    </location>
</feature>
<evidence type="ECO:0000259" key="21">
    <source>
        <dbReference type="PROSITE" id="PS50110"/>
    </source>
</evidence>
<dbReference type="Proteomes" id="UP000196708">
    <property type="component" value="Chromosome 1"/>
</dbReference>
<evidence type="ECO:0000256" key="7">
    <source>
        <dbReference type="ARBA" id="ARBA00022692"/>
    </source>
</evidence>
<dbReference type="InterPro" id="IPR001789">
    <property type="entry name" value="Sig_transdc_resp-reg_receiver"/>
</dbReference>
<evidence type="ECO:0000256" key="2">
    <source>
        <dbReference type="ARBA" id="ARBA00004651"/>
    </source>
</evidence>
<dbReference type="SMART" id="SM00073">
    <property type="entry name" value="HPT"/>
    <property type="match status" value="1"/>
</dbReference>